<dbReference type="GO" id="GO:0000049">
    <property type="term" value="F:tRNA binding"/>
    <property type="evidence" value="ECO:0007669"/>
    <property type="project" value="UniProtKB-UniRule"/>
</dbReference>
<reference evidence="8" key="2">
    <citation type="submission" date="2020-09" db="EMBL/GenBank/DDBJ databases">
        <authorList>
            <person name="Sun Q."/>
            <person name="Kim S."/>
        </authorList>
    </citation>
    <scope>NUCLEOTIDE SEQUENCE</scope>
    <source>
        <strain evidence="8">KCTC 12368</strain>
    </source>
</reference>
<comment type="function">
    <text evidence="6">RNaseP catalyzes the removal of the 5'-leader sequence from pre-tRNA to produce the mature 5'-terminus. It can also cleave other RNA substrates such as 4.5S RNA. The protein component plays an auxiliary but essential role in vivo by binding to the 5'-leader sequence and broadening the substrate specificity of the ribozyme.</text>
</comment>
<dbReference type="InterPro" id="IPR014721">
    <property type="entry name" value="Ribsml_uS5_D2-typ_fold_subgr"/>
</dbReference>
<evidence type="ECO:0000256" key="6">
    <source>
        <dbReference type="HAMAP-Rule" id="MF_00227"/>
    </source>
</evidence>
<keyword evidence="1 6" id="KW-0819">tRNA processing</keyword>
<evidence type="ECO:0000256" key="1">
    <source>
        <dbReference type="ARBA" id="ARBA00022694"/>
    </source>
</evidence>
<protein>
    <recommendedName>
        <fullName evidence="6 7">Ribonuclease P protein component</fullName>
        <shortName evidence="6">RNase P protein</shortName>
        <shortName evidence="6">RNaseP protein</shortName>
        <ecNumber evidence="6 7">3.1.26.5</ecNumber>
    </recommendedName>
    <alternativeName>
        <fullName evidence="6">Protein C5</fullName>
    </alternativeName>
</protein>
<comment type="catalytic activity">
    <reaction evidence="6">
        <text>Endonucleolytic cleavage of RNA, removing 5'-extranucleotides from tRNA precursor.</text>
        <dbReference type="EC" id="3.1.26.5"/>
    </reaction>
</comment>
<evidence type="ECO:0000313" key="8">
    <source>
        <dbReference type="EMBL" id="GGZ33777.1"/>
    </source>
</evidence>
<organism evidence="8 9">
    <name type="scientific">Echinicola pacifica</name>
    <dbReference type="NCBI Taxonomy" id="346377"/>
    <lineage>
        <taxon>Bacteria</taxon>
        <taxon>Pseudomonadati</taxon>
        <taxon>Bacteroidota</taxon>
        <taxon>Cytophagia</taxon>
        <taxon>Cytophagales</taxon>
        <taxon>Cyclobacteriaceae</taxon>
        <taxon>Echinicola</taxon>
    </lineage>
</organism>
<keyword evidence="3 6" id="KW-0255">Endonuclease</keyword>
<comment type="similarity">
    <text evidence="6">Belongs to the RnpA family.</text>
</comment>
<evidence type="ECO:0000256" key="3">
    <source>
        <dbReference type="ARBA" id="ARBA00022759"/>
    </source>
</evidence>
<dbReference type="AlphaFoldDB" id="A0A918UUE4"/>
<dbReference type="PANTHER" id="PTHR33992:SF1">
    <property type="entry name" value="RIBONUCLEASE P PROTEIN COMPONENT"/>
    <property type="match status" value="1"/>
</dbReference>
<reference evidence="8" key="1">
    <citation type="journal article" date="2014" name="Int. J. Syst. Evol. Microbiol.">
        <title>Complete genome sequence of Corynebacterium casei LMG S-19264T (=DSM 44701T), isolated from a smear-ripened cheese.</title>
        <authorList>
            <consortium name="US DOE Joint Genome Institute (JGI-PGF)"/>
            <person name="Walter F."/>
            <person name="Albersmeier A."/>
            <person name="Kalinowski J."/>
            <person name="Ruckert C."/>
        </authorList>
    </citation>
    <scope>NUCLEOTIDE SEQUENCE</scope>
    <source>
        <strain evidence="8">KCTC 12368</strain>
    </source>
</reference>
<gene>
    <name evidence="6" type="primary">rnpA</name>
    <name evidence="8" type="ORF">GCM10007049_28860</name>
</gene>
<evidence type="ECO:0000313" key="9">
    <source>
        <dbReference type="Proteomes" id="UP000619457"/>
    </source>
</evidence>
<dbReference type="HAMAP" id="MF_00227">
    <property type="entry name" value="RNase_P"/>
    <property type="match status" value="1"/>
</dbReference>
<dbReference type="GO" id="GO:0001682">
    <property type="term" value="P:tRNA 5'-leader removal"/>
    <property type="evidence" value="ECO:0007669"/>
    <property type="project" value="UniProtKB-UniRule"/>
</dbReference>
<accession>A0A918UUE4</accession>
<dbReference type="GO" id="GO:0030677">
    <property type="term" value="C:ribonuclease P complex"/>
    <property type="evidence" value="ECO:0007669"/>
    <property type="project" value="TreeGrafter"/>
</dbReference>
<keyword evidence="9" id="KW-1185">Reference proteome</keyword>
<sequence>MPFDALLNMNYRLPKNERLHSKKLIKELFDKGSSFFLYPFKVISLDQPEATVNQVLFSVSKRKHRKAVSRNLLKRRIREAYRLNKSLLQDGKSGKKVIAFVYVSSDIEDFPTIQKKIQKVLVKLTDGSKKNIKDNEE</sequence>
<comment type="caution">
    <text evidence="8">The sequence shown here is derived from an EMBL/GenBank/DDBJ whole genome shotgun (WGS) entry which is preliminary data.</text>
</comment>
<evidence type="ECO:0000256" key="7">
    <source>
        <dbReference type="NCBIfam" id="TIGR00188"/>
    </source>
</evidence>
<comment type="subunit">
    <text evidence="6">Consists of a catalytic RNA component (M1 or rnpB) and a protein subunit.</text>
</comment>
<dbReference type="InterPro" id="IPR000100">
    <property type="entry name" value="RNase_P"/>
</dbReference>
<keyword evidence="5 6" id="KW-0694">RNA-binding</keyword>
<dbReference type="EMBL" id="BMWX01000005">
    <property type="protein sequence ID" value="GGZ33777.1"/>
    <property type="molecule type" value="Genomic_DNA"/>
</dbReference>
<dbReference type="Proteomes" id="UP000619457">
    <property type="component" value="Unassembled WGS sequence"/>
</dbReference>
<dbReference type="Gene3D" id="3.30.230.10">
    <property type="match status" value="1"/>
</dbReference>
<dbReference type="NCBIfam" id="TIGR00188">
    <property type="entry name" value="rnpA"/>
    <property type="match status" value="1"/>
</dbReference>
<dbReference type="EC" id="3.1.26.5" evidence="6 7"/>
<dbReference type="GO" id="GO:0042781">
    <property type="term" value="F:3'-tRNA processing endoribonuclease activity"/>
    <property type="evidence" value="ECO:0007669"/>
    <property type="project" value="TreeGrafter"/>
</dbReference>
<keyword evidence="4 6" id="KW-0378">Hydrolase</keyword>
<dbReference type="InterPro" id="IPR020568">
    <property type="entry name" value="Ribosomal_Su5_D2-typ_SF"/>
</dbReference>
<evidence type="ECO:0000256" key="5">
    <source>
        <dbReference type="ARBA" id="ARBA00022884"/>
    </source>
</evidence>
<dbReference type="SUPFAM" id="SSF54211">
    <property type="entry name" value="Ribosomal protein S5 domain 2-like"/>
    <property type="match status" value="1"/>
</dbReference>
<dbReference type="Pfam" id="PF00825">
    <property type="entry name" value="Ribonuclease_P"/>
    <property type="match status" value="1"/>
</dbReference>
<evidence type="ECO:0000256" key="4">
    <source>
        <dbReference type="ARBA" id="ARBA00022801"/>
    </source>
</evidence>
<proteinExistence type="inferred from homology"/>
<evidence type="ECO:0000256" key="2">
    <source>
        <dbReference type="ARBA" id="ARBA00022722"/>
    </source>
</evidence>
<keyword evidence="2 6" id="KW-0540">Nuclease</keyword>
<name>A0A918UUE4_9BACT</name>
<dbReference type="PANTHER" id="PTHR33992">
    <property type="entry name" value="RIBONUCLEASE P PROTEIN COMPONENT"/>
    <property type="match status" value="1"/>
</dbReference>
<dbReference type="GO" id="GO:0004526">
    <property type="term" value="F:ribonuclease P activity"/>
    <property type="evidence" value="ECO:0007669"/>
    <property type="project" value="UniProtKB-UniRule"/>
</dbReference>